<dbReference type="GeneID" id="73324660"/>
<dbReference type="AlphaFoldDB" id="A0AA37LGG2"/>
<accession>A0AA37LGG2</accession>
<comment type="caution">
    <text evidence="1">The sequence shown here is derived from an EMBL/GenBank/DDBJ whole genome shotgun (WGS) entry which is preliminary data.</text>
</comment>
<evidence type="ECO:0000313" key="1">
    <source>
        <dbReference type="EMBL" id="GKT43677.1"/>
    </source>
</evidence>
<evidence type="ECO:0000313" key="2">
    <source>
        <dbReference type="Proteomes" id="UP001055115"/>
    </source>
</evidence>
<dbReference type="RefSeq" id="XP_049126027.1">
    <property type="nucleotide sequence ID" value="XM_049270070.1"/>
</dbReference>
<sequence length="111" mass="12583">MVLELVTKPHWSLVGWLNCTQPPDALESLVGGPAAEEEAMAWIIVKRYKQSTVQDLERAQLPTGGYARREEDDASMRKVDEIDRYGITSQRVRLAERGRSVLVRMVLIVEC</sequence>
<dbReference type="Proteomes" id="UP001055115">
    <property type="component" value="Unassembled WGS sequence"/>
</dbReference>
<reference evidence="1 2" key="1">
    <citation type="submission" date="2022-03" db="EMBL/GenBank/DDBJ databases">
        <title>Genome data of Colletotrichum spp.</title>
        <authorList>
            <person name="Utami Y.D."/>
            <person name="Hiruma K."/>
        </authorList>
    </citation>
    <scope>NUCLEOTIDE SEQUENCE [LARGE SCALE GENOMIC DNA]</scope>
    <source>
        <strain evidence="1 2">MAFF 239500</strain>
    </source>
</reference>
<proteinExistence type="predicted"/>
<organism evidence="1 2">
    <name type="scientific">Colletotrichum spaethianum</name>
    <dbReference type="NCBI Taxonomy" id="700344"/>
    <lineage>
        <taxon>Eukaryota</taxon>
        <taxon>Fungi</taxon>
        <taxon>Dikarya</taxon>
        <taxon>Ascomycota</taxon>
        <taxon>Pezizomycotina</taxon>
        <taxon>Sordariomycetes</taxon>
        <taxon>Hypocreomycetidae</taxon>
        <taxon>Glomerellales</taxon>
        <taxon>Glomerellaceae</taxon>
        <taxon>Colletotrichum</taxon>
        <taxon>Colletotrichum spaethianum species complex</taxon>
    </lineage>
</organism>
<gene>
    <name evidence="1" type="ORF">ColSpa_03858</name>
</gene>
<keyword evidence="2" id="KW-1185">Reference proteome</keyword>
<dbReference type="EMBL" id="BQXU01000008">
    <property type="protein sequence ID" value="GKT43677.1"/>
    <property type="molecule type" value="Genomic_DNA"/>
</dbReference>
<protein>
    <submittedName>
        <fullName evidence="1">Uncharacterized protein</fullName>
    </submittedName>
</protein>
<name>A0AA37LGG2_9PEZI</name>